<proteinExistence type="predicted"/>
<reference evidence="1 2" key="1">
    <citation type="journal article" date="2016" name="Nat. Commun.">
        <title>Ectomycorrhizal ecology is imprinted in the genome of the dominant symbiotic fungus Cenococcum geophilum.</title>
        <authorList>
            <consortium name="DOE Joint Genome Institute"/>
            <person name="Peter M."/>
            <person name="Kohler A."/>
            <person name="Ohm R.A."/>
            <person name="Kuo A."/>
            <person name="Krutzmann J."/>
            <person name="Morin E."/>
            <person name="Arend M."/>
            <person name="Barry K.W."/>
            <person name="Binder M."/>
            <person name="Choi C."/>
            <person name="Clum A."/>
            <person name="Copeland A."/>
            <person name="Grisel N."/>
            <person name="Haridas S."/>
            <person name="Kipfer T."/>
            <person name="LaButti K."/>
            <person name="Lindquist E."/>
            <person name="Lipzen A."/>
            <person name="Maire R."/>
            <person name="Meier B."/>
            <person name="Mihaltcheva S."/>
            <person name="Molinier V."/>
            <person name="Murat C."/>
            <person name="Poggeler S."/>
            <person name="Quandt C.A."/>
            <person name="Sperisen C."/>
            <person name="Tritt A."/>
            <person name="Tisserant E."/>
            <person name="Crous P.W."/>
            <person name="Henrissat B."/>
            <person name="Nehls U."/>
            <person name="Egli S."/>
            <person name="Spatafora J.W."/>
            <person name="Grigoriev I.V."/>
            <person name="Martin F.M."/>
        </authorList>
    </citation>
    <scope>NUCLEOTIDE SEQUENCE [LARGE SCALE GENOMIC DNA]</scope>
    <source>
        <strain evidence="1 2">CBS 207.34</strain>
    </source>
</reference>
<sequence length="187" mass="20802">MASTKTPRESILEDGVFCVEDPVIGKRVDEIAKKGFPFKTEEGLDFCKLNTLDDKRIRNVLETFFEWSCLGFYKAFGRDPSRTFSFLNRTKIEAQVLVVQLWSSGSRMVFYNGSHLQSLDAGPAANGLLEIPNSHLERAGITPTEVEMKDGGLAILDGRLGFKIVQGFAYRRMHVRGRPVQGGGGNL</sequence>
<name>A0A8E2JLW6_9PEZI</name>
<accession>A0A8E2JLW6</accession>
<dbReference type="EMBL" id="KV750984">
    <property type="protein sequence ID" value="OCL02210.1"/>
    <property type="molecule type" value="Genomic_DNA"/>
</dbReference>
<keyword evidence="2" id="KW-1185">Reference proteome</keyword>
<dbReference type="OrthoDB" id="5068804at2759"/>
<protein>
    <submittedName>
        <fullName evidence="1">Uncharacterized protein</fullName>
    </submittedName>
</protein>
<evidence type="ECO:0000313" key="2">
    <source>
        <dbReference type="Proteomes" id="UP000250140"/>
    </source>
</evidence>
<gene>
    <name evidence="1" type="ORF">AOQ84DRAFT_190831</name>
</gene>
<dbReference type="AlphaFoldDB" id="A0A8E2JLW6"/>
<evidence type="ECO:0000313" key="1">
    <source>
        <dbReference type="EMBL" id="OCL02210.1"/>
    </source>
</evidence>
<dbReference type="Proteomes" id="UP000250140">
    <property type="component" value="Unassembled WGS sequence"/>
</dbReference>
<organism evidence="1 2">
    <name type="scientific">Glonium stellatum</name>
    <dbReference type="NCBI Taxonomy" id="574774"/>
    <lineage>
        <taxon>Eukaryota</taxon>
        <taxon>Fungi</taxon>
        <taxon>Dikarya</taxon>
        <taxon>Ascomycota</taxon>
        <taxon>Pezizomycotina</taxon>
        <taxon>Dothideomycetes</taxon>
        <taxon>Pleosporomycetidae</taxon>
        <taxon>Gloniales</taxon>
        <taxon>Gloniaceae</taxon>
        <taxon>Glonium</taxon>
    </lineage>
</organism>